<dbReference type="InterPro" id="IPR004302">
    <property type="entry name" value="Cellulose/chitin-bd_N"/>
</dbReference>
<dbReference type="GO" id="GO:0046872">
    <property type="term" value="F:metal ion binding"/>
    <property type="evidence" value="ECO:0007669"/>
    <property type="project" value="UniProtKB-KW"/>
</dbReference>
<sequence>MEMVELHAFEASVPAFAAITLLWDMNLVMRWKAPQATTLDWTSWTVEDEPETGPSDSWARGSILSKPKRTERAYPPLSLDDSVTNGSAPSSSRSIGLKRRRKSPNDNCGTEPLMFSLAEEADSVYSKSEFARPTTILEEDDVATRRENRLELLQQRLQSEDEELLERVAALKDKKWTMDAAGGIILIQPPEDLNKSNHPSYAVKETPKDVEEEELREPDDDSDENNTRAARDAPRVCVLESCQAFKGHGYEQPPLVADLRVASGVTVRQGKKYFVGAPTPKDPNHLSLAEYESTTGTSCAQSVLFDASSNYGSDAATSVVVGHISSEPRLPARPRLAPIKVVKQPLPGPEVDALVGGRPLEASQSEPRVRTASDDDDDNLKLIRAPDWGQLSAVLKEPVVGRVRARQSSRQRARTFEIGAGRGRAARVRNAGARPTRRLSSLRVPPRGLSDAGLRVLRSKFDSASNCSHDSIKRIMQQRLIVVTVLALHIQGGWSHGYLFDPPSRQRLAYEYKPESGATDYCPHCTLAAPMLAQSDTLDLASRPYPGNRAFAEPGTAPSVDFHMNGNNPFGVCGTEKLGDNDYNVPNAPIWGDPDNAAYKADYETEFKAGDVIDVSWCVNADHGGVYSWRLCDDPDIVKKFWSGAVLSDQEQRDAEECFQRGILRCDDVDENSCGLEPRCDASWGCAEDPGKYFHCEGSSGKAYGCANSNDACYGGTLVKRKVRIPENFPTGPTIMSWRWDSDETTEVFAACSDITILPGDKSPTPKPTTAKPSVSFAPTPKKTLAPTPKPTEEVQGGICCWWSPEADKCSDCRDWAPFDDWCAESEDRCSHCGGTWCKGNNGYVPPDDAEKPSASPTKKPYASPTTTKEDNCLYEIVDGAPSNDGNGCGGDVGLDDVAVAHPEDGAAGVRCCDNSGGATSICLSNCELTDFFTAEDRCDAIGMRLCSKDEILAGNAAGTGCAYDFVKVWTLPGDCDDRTPPPTAKDGYSGGEDHCCASGECGSCFAPVFAPFWCARSSGNCEQCGGNFCYAI</sequence>
<name>A0AAD7U883_9STRA</name>
<feature type="compositionally biased region" description="Polar residues" evidence="8">
    <location>
        <begin position="81"/>
        <end position="94"/>
    </location>
</feature>
<evidence type="ECO:0000256" key="6">
    <source>
        <dbReference type="ARBA" id="ARBA00034311"/>
    </source>
</evidence>
<evidence type="ECO:0000256" key="5">
    <source>
        <dbReference type="ARBA" id="ARBA00023180"/>
    </source>
</evidence>
<comment type="caution">
    <text evidence="10">The sequence shown here is derived from an EMBL/GenBank/DDBJ whole genome shotgun (WGS) entry which is preliminary data.</text>
</comment>
<gene>
    <name evidence="10" type="ORF">CTAYLR_001844</name>
</gene>
<dbReference type="Proteomes" id="UP001230188">
    <property type="component" value="Unassembled WGS sequence"/>
</dbReference>
<keyword evidence="2" id="KW-0479">Metal-binding</keyword>
<dbReference type="AlphaFoldDB" id="A0AAD7U883"/>
<comment type="similarity">
    <text evidence="6">Belongs to the polysaccharide monooxygenase AA13 family.</text>
</comment>
<keyword evidence="4" id="KW-1015">Disulfide bond</keyword>
<keyword evidence="3" id="KW-0186">Copper</keyword>
<reference evidence="10" key="1">
    <citation type="submission" date="2023-01" db="EMBL/GenBank/DDBJ databases">
        <title>Metagenome sequencing of chrysophaentin producing Chrysophaeum taylorii.</title>
        <authorList>
            <person name="Davison J."/>
            <person name="Bewley C."/>
        </authorList>
    </citation>
    <scope>NUCLEOTIDE SEQUENCE</scope>
    <source>
        <strain evidence="10">NIES-1699</strain>
    </source>
</reference>
<dbReference type="PANTHER" id="PTHR36575">
    <property type="entry name" value="BINDING PROTEIN, PUTATIVE (AFU_ORTHOLOGUE AFUA_1G14430)-RELATED"/>
    <property type="match status" value="1"/>
</dbReference>
<feature type="region of interest" description="Disordered" evidence="8">
    <location>
        <begin position="356"/>
        <end position="378"/>
    </location>
</feature>
<evidence type="ECO:0000313" key="11">
    <source>
        <dbReference type="Proteomes" id="UP001230188"/>
    </source>
</evidence>
<dbReference type="Pfam" id="PF03067">
    <property type="entry name" value="LPMO_10"/>
    <property type="match status" value="1"/>
</dbReference>
<evidence type="ECO:0000256" key="7">
    <source>
        <dbReference type="SAM" id="Coils"/>
    </source>
</evidence>
<feature type="coiled-coil region" evidence="7">
    <location>
        <begin position="143"/>
        <end position="174"/>
    </location>
</feature>
<accession>A0AAD7U883</accession>
<keyword evidence="7" id="KW-0175">Coiled coil</keyword>
<dbReference type="EMBL" id="JAQMWT010000531">
    <property type="protein sequence ID" value="KAJ8600006.1"/>
    <property type="molecule type" value="Genomic_DNA"/>
</dbReference>
<feature type="region of interest" description="Disordered" evidence="8">
    <location>
        <begin position="848"/>
        <end position="867"/>
    </location>
</feature>
<feature type="region of interest" description="Disordered" evidence="8">
    <location>
        <begin position="190"/>
        <end position="230"/>
    </location>
</feature>
<protein>
    <recommendedName>
        <fullName evidence="9">Chitin-binding type-4 domain-containing protein</fullName>
    </recommendedName>
</protein>
<feature type="domain" description="Chitin-binding type-4" evidence="9">
    <location>
        <begin position="496"/>
        <end position="755"/>
    </location>
</feature>
<evidence type="ECO:0000256" key="1">
    <source>
        <dbReference type="ARBA" id="ARBA00001973"/>
    </source>
</evidence>
<keyword evidence="11" id="KW-1185">Reference proteome</keyword>
<evidence type="ECO:0000256" key="4">
    <source>
        <dbReference type="ARBA" id="ARBA00023157"/>
    </source>
</evidence>
<evidence type="ECO:0000256" key="8">
    <source>
        <dbReference type="SAM" id="MobiDB-lite"/>
    </source>
</evidence>
<evidence type="ECO:0000256" key="3">
    <source>
        <dbReference type="ARBA" id="ARBA00023008"/>
    </source>
</evidence>
<feature type="region of interest" description="Disordered" evidence="8">
    <location>
        <begin position="760"/>
        <end position="791"/>
    </location>
</feature>
<evidence type="ECO:0000313" key="10">
    <source>
        <dbReference type="EMBL" id="KAJ8600006.1"/>
    </source>
</evidence>
<dbReference type="InterPro" id="IPR052282">
    <property type="entry name" value="Starch-active_LPMO"/>
</dbReference>
<feature type="region of interest" description="Disordered" evidence="8">
    <location>
        <begin position="44"/>
        <end position="110"/>
    </location>
</feature>
<evidence type="ECO:0000256" key="2">
    <source>
        <dbReference type="ARBA" id="ARBA00022723"/>
    </source>
</evidence>
<comment type="cofactor">
    <cofactor evidence="1">
        <name>Cu(2+)</name>
        <dbReference type="ChEBI" id="CHEBI:29036"/>
    </cofactor>
</comment>
<organism evidence="10 11">
    <name type="scientific">Chrysophaeum taylorii</name>
    <dbReference type="NCBI Taxonomy" id="2483200"/>
    <lineage>
        <taxon>Eukaryota</taxon>
        <taxon>Sar</taxon>
        <taxon>Stramenopiles</taxon>
        <taxon>Ochrophyta</taxon>
        <taxon>Pelagophyceae</taxon>
        <taxon>Pelagomonadales</taxon>
        <taxon>Pelagomonadaceae</taxon>
        <taxon>Chrysophaeum</taxon>
    </lineage>
</organism>
<keyword evidence="5" id="KW-0325">Glycoprotein</keyword>
<evidence type="ECO:0000259" key="9">
    <source>
        <dbReference type="Pfam" id="PF03067"/>
    </source>
</evidence>
<dbReference type="PANTHER" id="PTHR36575:SF2">
    <property type="entry name" value="CHITIN-BINDING TYPE-4 DOMAIN-CONTAINING PROTEIN-RELATED"/>
    <property type="match status" value="1"/>
</dbReference>
<proteinExistence type="inferred from homology"/>
<feature type="compositionally biased region" description="Low complexity" evidence="8">
    <location>
        <begin position="768"/>
        <end position="787"/>
    </location>
</feature>
<feature type="compositionally biased region" description="Acidic residues" evidence="8">
    <location>
        <begin position="210"/>
        <end position="224"/>
    </location>
</feature>